<organism evidence="1 2">
    <name type="scientific">Fluviispira multicolorata</name>
    <dbReference type="NCBI Taxonomy" id="2654512"/>
    <lineage>
        <taxon>Bacteria</taxon>
        <taxon>Pseudomonadati</taxon>
        <taxon>Bdellovibrionota</taxon>
        <taxon>Oligoflexia</taxon>
        <taxon>Silvanigrellales</taxon>
        <taxon>Silvanigrellaceae</taxon>
        <taxon>Fluviispira</taxon>
    </lineage>
</organism>
<dbReference type="AlphaFoldDB" id="A0A833JBK9"/>
<dbReference type="RefSeq" id="WP_152213693.1">
    <property type="nucleotide sequence ID" value="NZ_WFLN01000009.1"/>
</dbReference>
<gene>
    <name evidence="1" type="ORF">GCL57_12525</name>
</gene>
<dbReference type="Proteomes" id="UP000442694">
    <property type="component" value="Unassembled WGS sequence"/>
</dbReference>
<dbReference type="EMBL" id="WFLN01000009">
    <property type="protein sequence ID" value="KAB8028542.1"/>
    <property type="molecule type" value="Genomic_DNA"/>
</dbReference>
<protein>
    <submittedName>
        <fullName evidence="1">Uncharacterized protein</fullName>
    </submittedName>
</protein>
<evidence type="ECO:0000313" key="2">
    <source>
        <dbReference type="Proteomes" id="UP000442694"/>
    </source>
</evidence>
<name>A0A833JBK9_9BACT</name>
<keyword evidence="2" id="KW-1185">Reference proteome</keyword>
<comment type="caution">
    <text evidence="1">The sequence shown here is derived from an EMBL/GenBank/DDBJ whole genome shotgun (WGS) entry which is preliminary data.</text>
</comment>
<reference evidence="1 2" key="1">
    <citation type="submission" date="2019-10" db="EMBL/GenBank/DDBJ databases">
        <title>New genus of Silvanigrellaceae.</title>
        <authorList>
            <person name="Pitt A."/>
            <person name="Hahn M.W."/>
        </authorList>
    </citation>
    <scope>NUCLEOTIDE SEQUENCE [LARGE SCALE GENOMIC DNA]</scope>
    <source>
        <strain evidence="1 2">33A1-SZDP</strain>
    </source>
</reference>
<proteinExistence type="predicted"/>
<evidence type="ECO:0000313" key="1">
    <source>
        <dbReference type="EMBL" id="KAB8028542.1"/>
    </source>
</evidence>
<sequence>MELIVANNIVHKLNQMLLVISGNSENQLKLKSLKESSAHVEYFLTFTHDAREEMAQYLGISLKTLHRIYENPIKILDDYALVTKISEYFGVTYPDLIQSLFITSSQDLQLNVNTSEFLKEIILIDKELSIEARRELVRILVLIRKLKIPIENFSIVARKMIYKKCFFGENFNRVKTLIDNI</sequence>
<accession>A0A833JBK9</accession>